<gene>
    <name evidence="2" type="ORF">LIER_23456</name>
</gene>
<dbReference type="AlphaFoldDB" id="A0AAV3R0Y8"/>
<reference evidence="2 3" key="1">
    <citation type="submission" date="2024-01" db="EMBL/GenBank/DDBJ databases">
        <title>The complete chloroplast genome sequence of Lithospermum erythrorhizon: insights into the phylogenetic relationship among Boraginaceae species and the maternal lineages of purple gromwells.</title>
        <authorList>
            <person name="Okada T."/>
            <person name="Watanabe K."/>
        </authorList>
    </citation>
    <scope>NUCLEOTIDE SEQUENCE [LARGE SCALE GENOMIC DNA]</scope>
</reference>
<dbReference type="PANTHER" id="PTHR31474">
    <property type="entry name" value="HR-LIKE LESION-INDUCER"/>
    <property type="match status" value="1"/>
</dbReference>
<protein>
    <submittedName>
        <fullName evidence="2">Uncharacterized protein</fullName>
    </submittedName>
</protein>
<evidence type="ECO:0000256" key="1">
    <source>
        <dbReference type="SAM" id="Phobius"/>
    </source>
</evidence>
<evidence type="ECO:0000313" key="2">
    <source>
        <dbReference type="EMBL" id="GAA0168830.1"/>
    </source>
</evidence>
<dbReference type="Pfam" id="PF05514">
    <property type="entry name" value="HR_lesion"/>
    <property type="match status" value="1"/>
</dbReference>
<comment type="caution">
    <text evidence="2">The sequence shown here is derived from an EMBL/GenBank/DDBJ whole genome shotgun (WGS) entry which is preliminary data.</text>
</comment>
<feature type="transmembrane region" description="Helical" evidence="1">
    <location>
        <begin position="77"/>
        <end position="101"/>
    </location>
</feature>
<keyword evidence="1" id="KW-0812">Transmembrane</keyword>
<sequence>MGFFSFLGRVLFASIFILSAWQMFNEFGDDGGPAVKEVAPKLVGIQKFVASKLGESVTVDARNFVAASIALKGLGGLLFVFSSTLGAYLLIVHLLFTAPILYDFYNYKFGEPEFLELSQEFLQCVAFVGALLIFLGMKTSIVRRQLRKKNPKSKTS</sequence>
<dbReference type="EMBL" id="BAABME010006608">
    <property type="protein sequence ID" value="GAA0168830.1"/>
    <property type="molecule type" value="Genomic_DNA"/>
</dbReference>
<dbReference type="Proteomes" id="UP001454036">
    <property type="component" value="Unassembled WGS sequence"/>
</dbReference>
<proteinExistence type="predicted"/>
<organism evidence="2 3">
    <name type="scientific">Lithospermum erythrorhizon</name>
    <name type="common">Purple gromwell</name>
    <name type="synonym">Lithospermum officinale var. erythrorhizon</name>
    <dbReference type="NCBI Taxonomy" id="34254"/>
    <lineage>
        <taxon>Eukaryota</taxon>
        <taxon>Viridiplantae</taxon>
        <taxon>Streptophyta</taxon>
        <taxon>Embryophyta</taxon>
        <taxon>Tracheophyta</taxon>
        <taxon>Spermatophyta</taxon>
        <taxon>Magnoliopsida</taxon>
        <taxon>eudicotyledons</taxon>
        <taxon>Gunneridae</taxon>
        <taxon>Pentapetalae</taxon>
        <taxon>asterids</taxon>
        <taxon>lamiids</taxon>
        <taxon>Boraginales</taxon>
        <taxon>Boraginaceae</taxon>
        <taxon>Boraginoideae</taxon>
        <taxon>Lithospermeae</taxon>
        <taxon>Lithospermum</taxon>
    </lineage>
</organism>
<name>A0AAV3R0Y8_LITER</name>
<feature type="transmembrane region" description="Helical" evidence="1">
    <location>
        <begin position="6"/>
        <end position="24"/>
    </location>
</feature>
<keyword evidence="1" id="KW-0472">Membrane</keyword>
<feature type="transmembrane region" description="Helical" evidence="1">
    <location>
        <begin position="121"/>
        <end position="142"/>
    </location>
</feature>
<dbReference type="PANTHER" id="PTHR31474:SF4">
    <property type="entry name" value="NICOTIANA LESION-INDUCING LIKE"/>
    <property type="match status" value="1"/>
</dbReference>
<dbReference type="InterPro" id="IPR008637">
    <property type="entry name" value="HR_lesion"/>
</dbReference>
<keyword evidence="3" id="KW-1185">Reference proteome</keyword>
<evidence type="ECO:0000313" key="3">
    <source>
        <dbReference type="Proteomes" id="UP001454036"/>
    </source>
</evidence>
<keyword evidence="1" id="KW-1133">Transmembrane helix</keyword>
<accession>A0AAV3R0Y8</accession>